<proteinExistence type="predicted"/>
<dbReference type="EMBL" id="JBHUIM010000001">
    <property type="protein sequence ID" value="MFD2246437.1"/>
    <property type="molecule type" value="Genomic_DNA"/>
</dbReference>
<keyword evidence="3" id="KW-1185">Reference proteome</keyword>
<accession>A0ABW5CVQ8</accession>
<feature type="region of interest" description="Disordered" evidence="1">
    <location>
        <begin position="1"/>
        <end position="81"/>
    </location>
</feature>
<comment type="caution">
    <text evidence="2">The sequence shown here is derived from an EMBL/GenBank/DDBJ whole genome shotgun (WGS) entry which is preliminary data.</text>
</comment>
<evidence type="ECO:0000256" key="1">
    <source>
        <dbReference type="SAM" id="MobiDB-lite"/>
    </source>
</evidence>
<dbReference type="RefSeq" id="WP_250428198.1">
    <property type="nucleotide sequence ID" value="NZ_JALPRR010000001.1"/>
</dbReference>
<feature type="compositionally biased region" description="Basic and acidic residues" evidence="1">
    <location>
        <begin position="1"/>
        <end position="20"/>
    </location>
</feature>
<gene>
    <name evidence="2" type="ORF">ACFSKP_09245</name>
</gene>
<evidence type="ECO:0000313" key="2">
    <source>
        <dbReference type="EMBL" id="MFD2246437.1"/>
    </source>
</evidence>
<feature type="compositionally biased region" description="Polar residues" evidence="1">
    <location>
        <begin position="47"/>
        <end position="63"/>
    </location>
</feature>
<evidence type="ECO:0000313" key="3">
    <source>
        <dbReference type="Proteomes" id="UP001597374"/>
    </source>
</evidence>
<reference evidence="3" key="1">
    <citation type="journal article" date="2019" name="Int. J. Syst. Evol. Microbiol.">
        <title>The Global Catalogue of Microorganisms (GCM) 10K type strain sequencing project: providing services to taxonomists for standard genome sequencing and annotation.</title>
        <authorList>
            <consortium name="The Broad Institute Genomics Platform"/>
            <consortium name="The Broad Institute Genome Sequencing Center for Infectious Disease"/>
            <person name="Wu L."/>
            <person name="Ma J."/>
        </authorList>
    </citation>
    <scope>NUCLEOTIDE SEQUENCE [LARGE SCALE GENOMIC DNA]</scope>
    <source>
        <strain evidence="3">CGMCC 4.1782</strain>
    </source>
</reference>
<name>A0ABW5CVQ8_9BACT</name>
<protein>
    <submittedName>
        <fullName evidence="2">Uncharacterized protein</fullName>
    </submittedName>
</protein>
<organism evidence="2 3">
    <name type="scientific">Pontibacter ruber</name>
    <dbReference type="NCBI Taxonomy" id="1343895"/>
    <lineage>
        <taxon>Bacteria</taxon>
        <taxon>Pseudomonadati</taxon>
        <taxon>Bacteroidota</taxon>
        <taxon>Cytophagia</taxon>
        <taxon>Cytophagales</taxon>
        <taxon>Hymenobacteraceae</taxon>
        <taxon>Pontibacter</taxon>
    </lineage>
</organism>
<sequence>MKAEEKDPKKPDTTKGKKGDTMQNETPEGHKPHGHTSQGHTTEGEGSATSSKEPTLRGSTTDSSRVHKNPHDDMPTGGNIR</sequence>
<dbReference type="Proteomes" id="UP001597374">
    <property type="component" value="Unassembled WGS sequence"/>
</dbReference>